<name>A0A193LLC9_9GAMM</name>
<dbReference type="STRING" id="1548547.BA177_13090"/>
<dbReference type="PANTHER" id="PTHR37946:SF1">
    <property type="entry name" value="SLL1969 PROTEIN"/>
    <property type="match status" value="1"/>
</dbReference>
<dbReference type="OrthoDB" id="556502at2"/>
<dbReference type="InterPro" id="IPR029058">
    <property type="entry name" value="AB_hydrolase_fold"/>
</dbReference>
<evidence type="ECO:0000313" key="2">
    <source>
        <dbReference type="Proteomes" id="UP000092695"/>
    </source>
</evidence>
<keyword evidence="2" id="KW-1185">Reference proteome</keyword>
<gene>
    <name evidence="1" type="ORF">BA177_13090</name>
</gene>
<dbReference type="EMBL" id="CP016268">
    <property type="protein sequence ID" value="ANO53228.1"/>
    <property type="molecule type" value="Genomic_DNA"/>
</dbReference>
<reference evidence="1 2" key="1">
    <citation type="submission" date="2016-06" db="EMBL/GenBank/DDBJ databases">
        <title>Complete genome sequence of a deep-branching marine Gamma Proteobacterium Woeseia oceani type strain XK5.</title>
        <authorList>
            <person name="Mu D."/>
            <person name="Du Z."/>
        </authorList>
    </citation>
    <scope>NUCLEOTIDE SEQUENCE [LARGE SCALE GENOMIC DNA]</scope>
    <source>
        <strain evidence="1 2">XK5</strain>
    </source>
</reference>
<organism evidence="1 2">
    <name type="scientific">Woeseia oceani</name>
    <dbReference type="NCBI Taxonomy" id="1548547"/>
    <lineage>
        <taxon>Bacteria</taxon>
        <taxon>Pseudomonadati</taxon>
        <taxon>Pseudomonadota</taxon>
        <taxon>Gammaproteobacteria</taxon>
        <taxon>Woeseiales</taxon>
        <taxon>Woeseiaceae</taxon>
        <taxon>Woeseia</taxon>
    </lineage>
</organism>
<dbReference type="PANTHER" id="PTHR37946">
    <property type="entry name" value="SLL1969 PROTEIN"/>
    <property type="match status" value="1"/>
</dbReference>
<sequence length="230" mass="25020">MTGPSSATDLDRSKECVVLLHGMARTERSMVPMEKALTAAGYAVANVGYPSREHPIALLAPLAVDEGVAECRRLRPDGPIHFVTHSLGGILLRYYTNEQRLDDLGRVVMLGPPNNGSAAADKWRLLPGFDFINGPAGSELGKGDDSVPLKLGAPTFEFAVIAGDRSIDPVTYVMLDKPNDGRVTVDDTKLDGMSDFRQVHASHAFMMRDREVIELTLAFLANGRFPDEIQ</sequence>
<dbReference type="KEGG" id="woc:BA177_13090"/>
<dbReference type="SUPFAM" id="SSF53474">
    <property type="entry name" value="alpha/beta-Hydrolases"/>
    <property type="match status" value="1"/>
</dbReference>
<dbReference type="Proteomes" id="UP000092695">
    <property type="component" value="Chromosome"/>
</dbReference>
<accession>A0A193LLC9</accession>
<protein>
    <recommendedName>
        <fullName evidence="3">Acetyltransferase</fullName>
    </recommendedName>
</protein>
<evidence type="ECO:0008006" key="3">
    <source>
        <dbReference type="Google" id="ProtNLM"/>
    </source>
</evidence>
<evidence type="ECO:0000313" key="1">
    <source>
        <dbReference type="EMBL" id="ANO53228.1"/>
    </source>
</evidence>
<dbReference type="AlphaFoldDB" id="A0A193LLC9"/>
<proteinExistence type="predicted"/>
<dbReference type="Gene3D" id="3.40.50.1820">
    <property type="entry name" value="alpha/beta hydrolase"/>
    <property type="match status" value="1"/>
</dbReference>